<evidence type="ECO:0000313" key="3">
    <source>
        <dbReference type="Proteomes" id="UP000272729"/>
    </source>
</evidence>
<proteinExistence type="predicted"/>
<evidence type="ECO:0000313" key="2">
    <source>
        <dbReference type="EMBL" id="RKT69349.1"/>
    </source>
</evidence>
<protein>
    <submittedName>
        <fullName evidence="2">Uncharacterized protein</fullName>
    </submittedName>
</protein>
<feature type="region of interest" description="Disordered" evidence="1">
    <location>
        <begin position="169"/>
        <end position="200"/>
    </location>
</feature>
<dbReference type="EMBL" id="RBXR01000001">
    <property type="protein sequence ID" value="RKT69349.1"/>
    <property type="molecule type" value="Genomic_DNA"/>
</dbReference>
<name>A0A495X725_9PSEU</name>
<organism evidence="2 3">
    <name type="scientific">Saccharothrix variisporea</name>
    <dbReference type="NCBI Taxonomy" id="543527"/>
    <lineage>
        <taxon>Bacteria</taxon>
        <taxon>Bacillati</taxon>
        <taxon>Actinomycetota</taxon>
        <taxon>Actinomycetes</taxon>
        <taxon>Pseudonocardiales</taxon>
        <taxon>Pseudonocardiaceae</taxon>
        <taxon>Saccharothrix</taxon>
    </lineage>
</organism>
<comment type="caution">
    <text evidence="2">The sequence shown here is derived from an EMBL/GenBank/DDBJ whole genome shotgun (WGS) entry which is preliminary data.</text>
</comment>
<feature type="compositionally biased region" description="Basic and acidic residues" evidence="1">
    <location>
        <begin position="187"/>
        <end position="199"/>
    </location>
</feature>
<gene>
    <name evidence="2" type="ORF">DFJ66_2568</name>
</gene>
<dbReference type="Proteomes" id="UP000272729">
    <property type="component" value="Unassembled WGS sequence"/>
</dbReference>
<reference evidence="2 3" key="1">
    <citation type="submission" date="2018-10" db="EMBL/GenBank/DDBJ databases">
        <title>Sequencing the genomes of 1000 actinobacteria strains.</title>
        <authorList>
            <person name="Klenk H.-P."/>
        </authorList>
    </citation>
    <scope>NUCLEOTIDE SEQUENCE [LARGE SCALE GENOMIC DNA]</scope>
    <source>
        <strain evidence="2 3">DSM 43911</strain>
    </source>
</reference>
<dbReference type="AlphaFoldDB" id="A0A495X725"/>
<evidence type="ECO:0000256" key="1">
    <source>
        <dbReference type="SAM" id="MobiDB-lite"/>
    </source>
</evidence>
<keyword evidence="3" id="KW-1185">Reference proteome</keyword>
<accession>A0A495X725</accession>
<sequence>MHSDSLAGQIVGLMVRHLHDDDGDQPSGGGVEWLYSLVMEQARSVPLWQGVLDRLAITPGDRDAQAQAVDVVAAMLASDAAFAHAVQTAASDVMRPTHTADLFVRNTLQDSTVTGPAIQTGTFSMSGGAIAAGDVDQSRHRSLRIGLGGLLAVVLVGSGGVVGYRLGAEQSSPHSGATISAASAQDGRSDKGGPLDSERGLSPYKHTFVYAKQVQGSNGRTINADVNAEITVQFAGFSERVADCGLTSSTGNHIAVFTLSASNLNPKAGDEAVDTNPFLDLRPIGGDRIYGVKEATPYRKKSCPREYPAVVDPFDGPILYAVPDEQFEFVDYTLVLAGVPDAPGTEFGFEIRLWHTTPSDEHYESDKAIFKS</sequence>
<feature type="compositionally biased region" description="Polar residues" evidence="1">
    <location>
        <begin position="169"/>
        <end position="183"/>
    </location>
</feature>